<keyword evidence="3" id="KW-0731">Sigma factor</keyword>
<dbReference type="InterPro" id="IPR036388">
    <property type="entry name" value="WH-like_DNA-bd_sf"/>
</dbReference>
<dbReference type="InterPro" id="IPR039425">
    <property type="entry name" value="RNA_pol_sigma-70-like"/>
</dbReference>
<dbReference type="Gene3D" id="1.10.1740.10">
    <property type="match status" value="1"/>
</dbReference>
<evidence type="ECO:0000313" key="8">
    <source>
        <dbReference type="Proteomes" id="UP000886819"/>
    </source>
</evidence>
<accession>A0A9D1CJS7</accession>
<keyword evidence="2" id="KW-0805">Transcription regulation</keyword>
<comment type="similarity">
    <text evidence="1">Belongs to the sigma-70 factor family. ECF subfamily.</text>
</comment>
<dbReference type="AlphaFoldDB" id="A0A9D1CJS7"/>
<proteinExistence type="inferred from homology"/>
<evidence type="ECO:0000259" key="5">
    <source>
        <dbReference type="Pfam" id="PF04542"/>
    </source>
</evidence>
<keyword evidence="4" id="KW-0804">Transcription</keyword>
<dbReference type="Gene3D" id="1.10.10.10">
    <property type="entry name" value="Winged helix-like DNA-binding domain superfamily/Winged helix DNA-binding domain"/>
    <property type="match status" value="1"/>
</dbReference>
<gene>
    <name evidence="7" type="ORF">IAA66_09190</name>
</gene>
<dbReference type="PANTHER" id="PTHR43133:SF51">
    <property type="entry name" value="RNA POLYMERASE SIGMA FACTOR"/>
    <property type="match status" value="1"/>
</dbReference>
<organism evidence="7 8">
    <name type="scientific">Candidatus Avichristensenella intestinipullorum</name>
    <dbReference type="NCBI Taxonomy" id="2840693"/>
    <lineage>
        <taxon>Bacteria</taxon>
        <taxon>Bacillati</taxon>
        <taxon>Bacillota</taxon>
        <taxon>Clostridia</taxon>
        <taxon>Candidatus Avichristensenella</taxon>
    </lineage>
</organism>
<dbReference type="InterPro" id="IPR013249">
    <property type="entry name" value="RNA_pol_sigma70_r4_t2"/>
</dbReference>
<protein>
    <submittedName>
        <fullName evidence="7">RNA polymerase sigma factor</fullName>
    </submittedName>
</protein>
<dbReference type="GO" id="GO:0006352">
    <property type="term" value="P:DNA-templated transcription initiation"/>
    <property type="evidence" value="ECO:0007669"/>
    <property type="project" value="InterPro"/>
</dbReference>
<dbReference type="InterPro" id="IPR007627">
    <property type="entry name" value="RNA_pol_sigma70_r2"/>
</dbReference>
<dbReference type="PANTHER" id="PTHR43133">
    <property type="entry name" value="RNA POLYMERASE ECF-TYPE SIGMA FACTO"/>
    <property type="match status" value="1"/>
</dbReference>
<sequence>MDKDFFVREIEVHSGMLYRVAYTILRNDDACKDALQEMALKAWEKRGALREPGFFRTWLTRILINTCYDTQRKRRRYVSIEDIPEPQADAPDPSLALALQSLPEKLRLPLVLHYSEGLSYAEIAGVLRLPTATVRGRIHRAKERLRKELDAQ</sequence>
<dbReference type="InterPro" id="IPR013324">
    <property type="entry name" value="RNA_pol_sigma_r3/r4-like"/>
</dbReference>
<dbReference type="Proteomes" id="UP000886819">
    <property type="component" value="Unassembled WGS sequence"/>
</dbReference>
<feature type="domain" description="RNA polymerase sigma factor 70 region 4 type 2" evidence="6">
    <location>
        <begin position="95"/>
        <end position="145"/>
    </location>
</feature>
<dbReference type="GO" id="GO:0016987">
    <property type="term" value="F:sigma factor activity"/>
    <property type="evidence" value="ECO:0007669"/>
    <property type="project" value="UniProtKB-KW"/>
</dbReference>
<dbReference type="EMBL" id="DVFI01000122">
    <property type="protein sequence ID" value="HIQ63738.1"/>
    <property type="molecule type" value="Genomic_DNA"/>
</dbReference>
<comment type="caution">
    <text evidence="7">The sequence shown here is derived from an EMBL/GenBank/DDBJ whole genome shotgun (WGS) entry which is preliminary data.</text>
</comment>
<reference evidence="7" key="2">
    <citation type="journal article" date="2021" name="PeerJ">
        <title>Extensive microbial diversity within the chicken gut microbiome revealed by metagenomics and culture.</title>
        <authorList>
            <person name="Gilroy R."/>
            <person name="Ravi A."/>
            <person name="Getino M."/>
            <person name="Pursley I."/>
            <person name="Horton D.L."/>
            <person name="Alikhan N.F."/>
            <person name="Baker D."/>
            <person name="Gharbi K."/>
            <person name="Hall N."/>
            <person name="Watson M."/>
            <person name="Adriaenssens E.M."/>
            <person name="Foster-Nyarko E."/>
            <person name="Jarju S."/>
            <person name="Secka A."/>
            <person name="Antonio M."/>
            <person name="Oren A."/>
            <person name="Chaudhuri R.R."/>
            <person name="La Ragione R."/>
            <person name="Hildebrand F."/>
            <person name="Pallen M.J."/>
        </authorList>
    </citation>
    <scope>NUCLEOTIDE SEQUENCE</scope>
    <source>
        <strain evidence="7">ChiHile30-977</strain>
    </source>
</reference>
<dbReference type="InterPro" id="IPR014284">
    <property type="entry name" value="RNA_pol_sigma-70_dom"/>
</dbReference>
<dbReference type="CDD" id="cd06171">
    <property type="entry name" value="Sigma70_r4"/>
    <property type="match status" value="1"/>
</dbReference>
<evidence type="ECO:0000259" key="6">
    <source>
        <dbReference type="Pfam" id="PF08281"/>
    </source>
</evidence>
<reference evidence="7" key="1">
    <citation type="submission" date="2020-10" db="EMBL/GenBank/DDBJ databases">
        <authorList>
            <person name="Gilroy R."/>
        </authorList>
    </citation>
    <scope>NUCLEOTIDE SEQUENCE</scope>
    <source>
        <strain evidence="7">ChiHile30-977</strain>
    </source>
</reference>
<evidence type="ECO:0000256" key="2">
    <source>
        <dbReference type="ARBA" id="ARBA00023015"/>
    </source>
</evidence>
<dbReference type="NCBIfam" id="TIGR02937">
    <property type="entry name" value="sigma70-ECF"/>
    <property type="match status" value="1"/>
</dbReference>
<dbReference type="Pfam" id="PF04542">
    <property type="entry name" value="Sigma70_r2"/>
    <property type="match status" value="1"/>
</dbReference>
<dbReference type="SUPFAM" id="SSF88659">
    <property type="entry name" value="Sigma3 and sigma4 domains of RNA polymerase sigma factors"/>
    <property type="match status" value="1"/>
</dbReference>
<evidence type="ECO:0000256" key="1">
    <source>
        <dbReference type="ARBA" id="ARBA00010641"/>
    </source>
</evidence>
<dbReference type="Pfam" id="PF08281">
    <property type="entry name" value="Sigma70_r4_2"/>
    <property type="match status" value="1"/>
</dbReference>
<evidence type="ECO:0000313" key="7">
    <source>
        <dbReference type="EMBL" id="HIQ63738.1"/>
    </source>
</evidence>
<feature type="domain" description="RNA polymerase sigma-70 region 2" evidence="5">
    <location>
        <begin position="11"/>
        <end position="76"/>
    </location>
</feature>
<dbReference type="SUPFAM" id="SSF88946">
    <property type="entry name" value="Sigma2 domain of RNA polymerase sigma factors"/>
    <property type="match status" value="1"/>
</dbReference>
<evidence type="ECO:0000256" key="3">
    <source>
        <dbReference type="ARBA" id="ARBA00023082"/>
    </source>
</evidence>
<dbReference type="GO" id="GO:0003677">
    <property type="term" value="F:DNA binding"/>
    <property type="evidence" value="ECO:0007669"/>
    <property type="project" value="InterPro"/>
</dbReference>
<name>A0A9D1CJS7_9FIRM</name>
<evidence type="ECO:0000256" key="4">
    <source>
        <dbReference type="ARBA" id="ARBA00023163"/>
    </source>
</evidence>
<dbReference type="InterPro" id="IPR013325">
    <property type="entry name" value="RNA_pol_sigma_r2"/>
</dbReference>